<sequence>MAQQIDWQRLSPVVSRLVRDGVSPARIAAQLGLSRGAVRGFIERQAPEIAEAA</sequence>
<organism evidence="1 2">
    <name type="scientific">Gluconacetobacter sacchari</name>
    <dbReference type="NCBI Taxonomy" id="92759"/>
    <lineage>
        <taxon>Bacteria</taxon>
        <taxon>Pseudomonadati</taxon>
        <taxon>Pseudomonadota</taxon>
        <taxon>Alphaproteobacteria</taxon>
        <taxon>Acetobacterales</taxon>
        <taxon>Acetobacteraceae</taxon>
        <taxon>Gluconacetobacter</taxon>
    </lineage>
</organism>
<evidence type="ECO:0008006" key="3">
    <source>
        <dbReference type="Google" id="ProtNLM"/>
    </source>
</evidence>
<reference evidence="1 2" key="1">
    <citation type="submission" date="2020-04" db="EMBL/GenBank/DDBJ databases">
        <title>Description of novel Gluconacetobacter.</title>
        <authorList>
            <person name="Sombolestani A."/>
        </authorList>
    </citation>
    <scope>NUCLEOTIDE SEQUENCE [LARGE SCALE GENOMIC DNA]</scope>
    <source>
        <strain evidence="1 2">LMG 19747</strain>
    </source>
</reference>
<protein>
    <recommendedName>
        <fullName evidence="3">Resolvase HTH domain-containing protein</fullName>
    </recommendedName>
</protein>
<accession>A0A7W4IBF0</accession>
<dbReference type="AlphaFoldDB" id="A0A7W4IBF0"/>
<proteinExistence type="predicted"/>
<dbReference type="EMBL" id="JABEQJ010000005">
    <property type="protein sequence ID" value="MBB2159707.1"/>
    <property type="molecule type" value="Genomic_DNA"/>
</dbReference>
<gene>
    <name evidence="1" type="ORF">HLH48_05885</name>
</gene>
<evidence type="ECO:0000313" key="2">
    <source>
        <dbReference type="Proteomes" id="UP000589085"/>
    </source>
</evidence>
<comment type="caution">
    <text evidence="1">The sequence shown here is derived from an EMBL/GenBank/DDBJ whole genome shotgun (WGS) entry which is preliminary data.</text>
</comment>
<evidence type="ECO:0000313" key="1">
    <source>
        <dbReference type="EMBL" id="MBB2159707.1"/>
    </source>
</evidence>
<dbReference type="RefSeq" id="WP_182996558.1">
    <property type="nucleotide sequence ID" value="NZ_JABEQJ010000005.1"/>
</dbReference>
<name>A0A7W4IBF0_9PROT</name>
<dbReference type="Proteomes" id="UP000589085">
    <property type="component" value="Unassembled WGS sequence"/>
</dbReference>